<dbReference type="PANTHER" id="PTHR10292">
    <property type="entry name" value="CLATHRIN HEAVY CHAIN RELATED"/>
    <property type="match status" value="1"/>
</dbReference>
<feature type="compositionally biased region" description="Low complexity" evidence="2">
    <location>
        <begin position="720"/>
        <end position="735"/>
    </location>
</feature>
<dbReference type="PANTHER" id="PTHR10292:SF1">
    <property type="entry name" value="CLATHRIN HEAVY CHAIN"/>
    <property type="match status" value="1"/>
</dbReference>
<name>G0UWI0_TRYCI</name>
<dbReference type="VEuPathDB" id="TriTrypDB:TcIL3000_10_5100"/>
<accession>G0UWI0</accession>
<dbReference type="SMART" id="SM00299">
    <property type="entry name" value="CLH"/>
    <property type="match status" value="4"/>
</dbReference>
<dbReference type="AlphaFoldDB" id="G0UWI0"/>
<reference evidence="3" key="1">
    <citation type="journal article" date="2012" name="Proc. Natl. Acad. Sci. U.S.A.">
        <title>Antigenic diversity is generated by distinct evolutionary mechanisms in African trypanosome species.</title>
        <authorList>
            <person name="Jackson A.P."/>
            <person name="Berry A."/>
            <person name="Aslett M."/>
            <person name="Allison H.C."/>
            <person name="Burton P."/>
            <person name="Vavrova-Anderson J."/>
            <person name="Brown R."/>
            <person name="Browne H."/>
            <person name="Corton N."/>
            <person name="Hauser H."/>
            <person name="Gamble J."/>
            <person name="Gilderthorp R."/>
            <person name="Marcello L."/>
            <person name="McQuillan J."/>
            <person name="Otto T.D."/>
            <person name="Quail M.A."/>
            <person name="Sanders M.J."/>
            <person name="van Tonder A."/>
            <person name="Ginger M.L."/>
            <person name="Field M.C."/>
            <person name="Barry J.D."/>
            <person name="Hertz-Fowler C."/>
            <person name="Berriman M."/>
        </authorList>
    </citation>
    <scope>NUCLEOTIDE SEQUENCE</scope>
    <source>
        <strain evidence="3">IL3000</strain>
    </source>
</reference>
<dbReference type="Gene3D" id="1.25.40.730">
    <property type="match status" value="1"/>
</dbReference>
<dbReference type="FunFam" id="1.25.40.10:FF:000001">
    <property type="entry name" value="Clathrin heavy chain"/>
    <property type="match status" value="1"/>
</dbReference>
<feature type="repeat" description="CHCR" evidence="1">
    <location>
        <begin position="350"/>
        <end position="497"/>
    </location>
</feature>
<evidence type="ECO:0000313" key="3">
    <source>
        <dbReference type="EMBL" id="CCC93746.1"/>
    </source>
</evidence>
<gene>
    <name evidence="3" type="ORF">TCIL3000_10_5100</name>
</gene>
<evidence type="ECO:0000256" key="2">
    <source>
        <dbReference type="SAM" id="MobiDB-lite"/>
    </source>
</evidence>
<evidence type="ECO:0000256" key="1">
    <source>
        <dbReference type="PROSITE-ProRule" id="PRU01006"/>
    </source>
</evidence>
<dbReference type="GO" id="GO:0006886">
    <property type="term" value="P:intracellular protein transport"/>
    <property type="evidence" value="ECO:0007669"/>
    <property type="project" value="UniProtKB-UniRule"/>
</dbReference>
<dbReference type="GO" id="GO:0006898">
    <property type="term" value="P:receptor-mediated endocytosis"/>
    <property type="evidence" value="ECO:0007669"/>
    <property type="project" value="TreeGrafter"/>
</dbReference>
<sequence>MSKELVDITTKNGMWKQLARYLVKQQDPELWASVLREGSINRDRLVEAVQQIALPESDVTEEISTTVKAFMDAELTEDLTAILDQIVVRGRFRKNRYLENLLIMSAVRAAKPKVMEYVSSLDGYDAMEIASLVTEAGLYEEAKVVYDKFDMKKEAATVLLRDLKDLPRGRQYAQQCNTPAVWTVLGEYLLAADEVREAIEVLIRARNPNFVDAVTAAAERTNQFGDLIKYLNMARQESLSSDNRIDSVLLLTYARTGRLSELEELLANTHSVQIQPVADKCFEDGLYESARMLYSMSMNFHKLALTLARMNNLEEAVGAAQKAQSRNTWDAINIACVEANELKLAAICAVPLVLQVESLQDVVNRYEKKGLYEELFAVLKTASTNSGAHMGIFTEMGLQLAKYKPEKLLEHVHMYSKKVNAHKLIAACEEHHHWLALRVLHIGNEDWLAAAKTMINHFADAFDHEVFKDVARHLGASDFVYSSINFYVNVYPQNLCDFLSSMFKVLDAERVLREVKSVAPVYLIQPYLEAAQTRNSRAINDALNNLYVEEENFVSLRNSVENYNNFDSVELSARLEKMELFEFRKIALFLHRRHKAYGHALAVAKENKLFQEAIDTAVESADAAVVEELLNFFVVEHPDSFVYCLYACYDYVSPDVVLEKAWLNNRIDIAMPYLIQVIHDYTQRVSRLEKNASDIQQSPKDSQRRGVPPHGGASDPLMIQSGSSQSAGMSMHNMNMPPQQQMNYGVVPPGAYGAGMNPGMMPH</sequence>
<organism evidence="3">
    <name type="scientific">Trypanosoma congolense (strain IL3000)</name>
    <dbReference type="NCBI Taxonomy" id="1068625"/>
    <lineage>
        <taxon>Eukaryota</taxon>
        <taxon>Discoba</taxon>
        <taxon>Euglenozoa</taxon>
        <taxon>Kinetoplastea</taxon>
        <taxon>Metakinetoplastina</taxon>
        <taxon>Trypanosomatida</taxon>
        <taxon>Trypanosomatidae</taxon>
        <taxon>Trypanosoma</taxon>
        <taxon>Nannomonas</taxon>
    </lineage>
</organism>
<dbReference type="EMBL" id="HE575323">
    <property type="protein sequence ID" value="CCC93746.1"/>
    <property type="molecule type" value="Genomic_DNA"/>
</dbReference>
<proteinExistence type="predicted"/>
<dbReference type="GO" id="GO:0071439">
    <property type="term" value="C:clathrin complex"/>
    <property type="evidence" value="ECO:0007669"/>
    <property type="project" value="TreeGrafter"/>
</dbReference>
<dbReference type="PROSITE" id="PS50236">
    <property type="entry name" value="CHCR"/>
    <property type="match status" value="4"/>
</dbReference>
<dbReference type="Pfam" id="PF00637">
    <property type="entry name" value="Clathrin"/>
    <property type="match status" value="4"/>
</dbReference>
<dbReference type="InterPro" id="IPR011990">
    <property type="entry name" value="TPR-like_helical_dom_sf"/>
</dbReference>
<feature type="repeat" description="CHCR" evidence="1">
    <location>
        <begin position="202"/>
        <end position="345"/>
    </location>
</feature>
<dbReference type="SUPFAM" id="SSF48371">
    <property type="entry name" value="ARM repeat"/>
    <property type="match status" value="3"/>
</dbReference>
<dbReference type="InterPro" id="IPR016024">
    <property type="entry name" value="ARM-type_fold"/>
</dbReference>
<feature type="repeat" description="CHCR" evidence="1">
    <location>
        <begin position="499"/>
        <end position="642"/>
    </location>
</feature>
<feature type="region of interest" description="Disordered" evidence="2">
    <location>
        <begin position="692"/>
        <end position="735"/>
    </location>
</feature>
<dbReference type="InterPro" id="IPR055358">
    <property type="entry name" value="CHCR"/>
</dbReference>
<feature type="repeat" description="CHCR" evidence="1">
    <location>
        <begin position="54"/>
        <end position="198"/>
    </location>
</feature>
<dbReference type="GO" id="GO:0032051">
    <property type="term" value="F:clathrin light chain binding"/>
    <property type="evidence" value="ECO:0007669"/>
    <property type="project" value="TreeGrafter"/>
</dbReference>
<protein>
    <submittedName>
        <fullName evidence="3">Putative clathrin heavy chain</fullName>
    </submittedName>
</protein>
<dbReference type="InterPro" id="IPR000547">
    <property type="entry name" value="Clathrin_H-chain/VPS_repeat"/>
</dbReference>
<dbReference type="Gene3D" id="1.25.40.10">
    <property type="entry name" value="Tetratricopeptide repeat domain"/>
    <property type="match status" value="2"/>
</dbReference>